<name>A0A4Q8AQE0_9MICO</name>
<evidence type="ECO:0000313" key="11">
    <source>
        <dbReference type="EMBL" id="RZU66828.1"/>
    </source>
</evidence>
<dbReference type="Proteomes" id="UP000291483">
    <property type="component" value="Unassembled WGS sequence"/>
</dbReference>
<dbReference type="InterPro" id="IPR001240">
    <property type="entry name" value="PRAI_dom"/>
</dbReference>
<dbReference type="UniPathway" id="UPA00035">
    <property type="reaction ID" value="UER00042"/>
</dbReference>
<dbReference type="RefSeq" id="WP_130506967.1">
    <property type="nucleotide sequence ID" value="NZ_SHLC01000001.1"/>
</dbReference>
<dbReference type="PANTHER" id="PTHR42894">
    <property type="entry name" value="N-(5'-PHOSPHORIBOSYL)ANTHRANILATE ISOMERASE"/>
    <property type="match status" value="1"/>
</dbReference>
<dbReference type="InterPro" id="IPR011060">
    <property type="entry name" value="RibuloseP-bd_barrel"/>
</dbReference>
<organism evidence="11 12">
    <name type="scientific">Microterricola gilva</name>
    <dbReference type="NCBI Taxonomy" id="393267"/>
    <lineage>
        <taxon>Bacteria</taxon>
        <taxon>Bacillati</taxon>
        <taxon>Actinomycetota</taxon>
        <taxon>Actinomycetes</taxon>
        <taxon>Micrococcales</taxon>
        <taxon>Microbacteriaceae</taxon>
        <taxon>Microterricola</taxon>
    </lineage>
</organism>
<dbReference type="OrthoDB" id="3243379at2"/>
<dbReference type="Gene3D" id="3.20.20.70">
    <property type="entry name" value="Aldolase class I"/>
    <property type="match status" value="1"/>
</dbReference>
<dbReference type="InterPro" id="IPR013785">
    <property type="entry name" value="Aldolase_TIM"/>
</dbReference>
<evidence type="ECO:0000313" key="12">
    <source>
        <dbReference type="Proteomes" id="UP000291483"/>
    </source>
</evidence>
<evidence type="ECO:0000256" key="6">
    <source>
        <dbReference type="ARBA" id="ARBA00022822"/>
    </source>
</evidence>
<evidence type="ECO:0000256" key="3">
    <source>
        <dbReference type="ARBA" id="ARBA00012572"/>
    </source>
</evidence>
<keyword evidence="12" id="KW-1185">Reference proteome</keyword>
<dbReference type="AlphaFoldDB" id="A0A4Q8AQE0"/>
<dbReference type="CDD" id="cd00405">
    <property type="entry name" value="PRAI"/>
    <property type="match status" value="1"/>
</dbReference>
<evidence type="ECO:0000256" key="2">
    <source>
        <dbReference type="ARBA" id="ARBA00004664"/>
    </source>
</evidence>
<protein>
    <recommendedName>
        <fullName evidence="4 9">N-(5'-phosphoribosyl)anthranilate isomerase</fullName>
        <shortName evidence="9">PRAI</shortName>
        <ecNumber evidence="3 9">5.3.1.24</ecNumber>
    </recommendedName>
</protein>
<reference evidence="11 12" key="1">
    <citation type="submission" date="2019-02" db="EMBL/GenBank/DDBJ databases">
        <title>Sequencing the genomes of 1000 actinobacteria strains.</title>
        <authorList>
            <person name="Klenk H.-P."/>
        </authorList>
    </citation>
    <scope>NUCLEOTIDE SEQUENCE [LARGE SCALE GENOMIC DNA]</scope>
    <source>
        <strain evidence="11 12">DSM 18319</strain>
    </source>
</reference>
<dbReference type="HAMAP" id="MF_00135">
    <property type="entry name" value="PRAI"/>
    <property type="match status" value="1"/>
</dbReference>
<comment type="pathway">
    <text evidence="2 9">Amino-acid biosynthesis; L-tryptophan biosynthesis; L-tryptophan from chorismate: step 3/5.</text>
</comment>
<keyword evidence="6 9" id="KW-0822">Tryptophan biosynthesis</keyword>
<evidence type="ECO:0000256" key="7">
    <source>
        <dbReference type="ARBA" id="ARBA00023141"/>
    </source>
</evidence>
<evidence type="ECO:0000256" key="1">
    <source>
        <dbReference type="ARBA" id="ARBA00001164"/>
    </source>
</evidence>
<dbReference type="EC" id="5.3.1.24" evidence="3 9"/>
<proteinExistence type="inferred from homology"/>
<evidence type="ECO:0000259" key="10">
    <source>
        <dbReference type="Pfam" id="PF00697"/>
    </source>
</evidence>
<sequence length="203" mass="20709">MFVKICGLSEPVTLAAALEAGADAVGFVFAAGSPRTVDAATVRELVQAVPASVHTVGVFRGQPFDEVVETARAAGVSTVQLHGGEPVSELDRLREEGFDTIRALSLDEYLSALATDPSGLRRHRLLIDAPTPGAGEPFDTGALLADPPHGQWLLAGGLHPGNVGRLIAEAGPGGVDVSSGVESSRGVKDAALITAFLAAARAA</sequence>
<dbReference type="GO" id="GO:0004640">
    <property type="term" value="F:phosphoribosylanthranilate isomerase activity"/>
    <property type="evidence" value="ECO:0007669"/>
    <property type="project" value="UniProtKB-UniRule"/>
</dbReference>
<comment type="similarity">
    <text evidence="9">Belongs to the TrpF family.</text>
</comment>
<gene>
    <name evidence="9" type="primary">trpF</name>
    <name evidence="11" type="ORF">EV379_3197</name>
</gene>
<keyword evidence="7 9" id="KW-0057">Aromatic amino acid biosynthesis</keyword>
<dbReference type="GO" id="GO:0000162">
    <property type="term" value="P:L-tryptophan biosynthetic process"/>
    <property type="evidence" value="ECO:0007669"/>
    <property type="project" value="UniProtKB-UniRule"/>
</dbReference>
<dbReference type="EMBL" id="SHLC01000001">
    <property type="protein sequence ID" value="RZU66828.1"/>
    <property type="molecule type" value="Genomic_DNA"/>
</dbReference>
<accession>A0A4Q8AQE0</accession>
<evidence type="ECO:0000256" key="9">
    <source>
        <dbReference type="HAMAP-Rule" id="MF_00135"/>
    </source>
</evidence>
<keyword evidence="5 9" id="KW-0028">Amino-acid biosynthesis</keyword>
<comment type="catalytic activity">
    <reaction evidence="1 9">
        <text>N-(5-phospho-beta-D-ribosyl)anthranilate = 1-(2-carboxyphenylamino)-1-deoxy-D-ribulose 5-phosphate</text>
        <dbReference type="Rhea" id="RHEA:21540"/>
        <dbReference type="ChEBI" id="CHEBI:18277"/>
        <dbReference type="ChEBI" id="CHEBI:58613"/>
        <dbReference type="EC" id="5.3.1.24"/>
    </reaction>
</comment>
<evidence type="ECO:0000256" key="4">
    <source>
        <dbReference type="ARBA" id="ARBA00022272"/>
    </source>
</evidence>
<evidence type="ECO:0000256" key="8">
    <source>
        <dbReference type="ARBA" id="ARBA00023235"/>
    </source>
</evidence>
<dbReference type="SUPFAM" id="SSF51366">
    <property type="entry name" value="Ribulose-phoshate binding barrel"/>
    <property type="match status" value="1"/>
</dbReference>
<dbReference type="Pfam" id="PF00697">
    <property type="entry name" value="PRAI"/>
    <property type="match status" value="1"/>
</dbReference>
<comment type="caution">
    <text evidence="11">The sequence shown here is derived from an EMBL/GenBank/DDBJ whole genome shotgun (WGS) entry which is preliminary data.</text>
</comment>
<keyword evidence="8 9" id="KW-0413">Isomerase</keyword>
<feature type="domain" description="N-(5'phosphoribosyl) anthranilate isomerase (PRAI)" evidence="10">
    <location>
        <begin position="3"/>
        <end position="197"/>
    </location>
</feature>
<dbReference type="PANTHER" id="PTHR42894:SF1">
    <property type="entry name" value="N-(5'-PHOSPHORIBOSYL)ANTHRANILATE ISOMERASE"/>
    <property type="match status" value="1"/>
</dbReference>
<dbReference type="InterPro" id="IPR044643">
    <property type="entry name" value="TrpF_fam"/>
</dbReference>
<evidence type="ECO:0000256" key="5">
    <source>
        <dbReference type="ARBA" id="ARBA00022605"/>
    </source>
</evidence>